<dbReference type="SUPFAM" id="SSF52540">
    <property type="entry name" value="P-loop containing nucleoside triphosphate hydrolases"/>
    <property type="match status" value="1"/>
</dbReference>
<dbReference type="RefSeq" id="WP_226615290.1">
    <property type="nucleotide sequence ID" value="NZ_JAJAQI010000187.1"/>
</dbReference>
<reference evidence="1" key="1">
    <citation type="submission" date="2021-10" db="EMBL/GenBank/DDBJ databases">
        <title>Roseicella aerolatum sp. nov., isolated from aerosols of e-waste dismantling site.</title>
        <authorList>
            <person name="Qin T."/>
        </authorList>
    </citation>
    <scope>NUCLEOTIDE SEQUENCE</scope>
    <source>
        <strain evidence="1">GB24</strain>
    </source>
</reference>
<proteinExistence type="predicted"/>
<evidence type="ECO:0000313" key="1">
    <source>
        <dbReference type="EMBL" id="MCB4825634.1"/>
    </source>
</evidence>
<accession>A0A9X1IJ76</accession>
<evidence type="ECO:0000313" key="2">
    <source>
        <dbReference type="Proteomes" id="UP001139311"/>
    </source>
</evidence>
<name>A0A9X1IJ76_9PROT</name>
<dbReference type="EMBL" id="JAJAQI010000187">
    <property type="protein sequence ID" value="MCB4825634.1"/>
    <property type="molecule type" value="Genomic_DNA"/>
</dbReference>
<organism evidence="1 2">
    <name type="scientific">Roseicella aerolata</name>
    <dbReference type="NCBI Taxonomy" id="2883479"/>
    <lineage>
        <taxon>Bacteria</taxon>
        <taxon>Pseudomonadati</taxon>
        <taxon>Pseudomonadota</taxon>
        <taxon>Alphaproteobacteria</taxon>
        <taxon>Acetobacterales</taxon>
        <taxon>Roseomonadaceae</taxon>
        <taxon>Roseicella</taxon>
    </lineage>
</organism>
<protein>
    <submittedName>
        <fullName evidence="1">Uncharacterized protein</fullName>
    </submittedName>
</protein>
<gene>
    <name evidence="1" type="ORF">LHA35_28485</name>
</gene>
<dbReference type="Proteomes" id="UP001139311">
    <property type="component" value="Unassembled WGS sequence"/>
</dbReference>
<comment type="caution">
    <text evidence="1">The sequence shown here is derived from an EMBL/GenBank/DDBJ whole genome shotgun (WGS) entry which is preliminary data.</text>
</comment>
<dbReference type="Gene3D" id="3.40.50.300">
    <property type="entry name" value="P-loop containing nucleotide triphosphate hydrolases"/>
    <property type="match status" value="1"/>
</dbReference>
<sequence length="89" mass="9672">MSETVTAERKTIPAKARPAVQRFMVLNDKGGIGKSIVIHGLSLELAASGVDHRVIEAESNPRLARVLGQDRVLYHVLRGDQGENARRSG</sequence>
<dbReference type="InterPro" id="IPR027417">
    <property type="entry name" value="P-loop_NTPase"/>
</dbReference>
<keyword evidence="2" id="KW-1185">Reference proteome</keyword>
<dbReference type="AlphaFoldDB" id="A0A9X1IJ76"/>